<dbReference type="SUPFAM" id="SSF51445">
    <property type="entry name" value="(Trans)glycosidases"/>
    <property type="match status" value="1"/>
</dbReference>
<keyword evidence="4" id="KW-0732">Signal</keyword>
<dbReference type="InterPro" id="IPR029018">
    <property type="entry name" value="Hex-like_dom2"/>
</dbReference>
<dbReference type="PANTHER" id="PTHR22600">
    <property type="entry name" value="BETA-HEXOSAMINIDASE"/>
    <property type="match status" value="1"/>
</dbReference>
<accession>A0A7M5TW57</accession>
<dbReference type="InterPro" id="IPR029019">
    <property type="entry name" value="HEX_eukaryotic_N"/>
</dbReference>
<evidence type="ECO:0000256" key="3">
    <source>
        <dbReference type="ARBA" id="ARBA00012663"/>
    </source>
</evidence>
<dbReference type="InterPro" id="IPR025705">
    <property type="entry name" value="Beta_hexosaminidase_sua/sub"/>
</dbReference>
<dbReference type="GO" id="GO:0030203">
    <property type="term" value="P:glycosaminoglycan metabolic process"/>
    <property type="evidence" value="ECO:0007669"/>
    <property type="project" value="TreeGrafter"/>
</dbReference>
<dbReference type="Proteomes" id="UP000594262">
    <property type="component" value="Unplaced"/>
</dbReference>
<name>A0A7M5TW57_9CNID</name>
<dbReference type="GO" id="GO:0005886">
    <property type="term" value="C:plasma membrane"/>
    <property type="evidence" value="ECO:0007669"/>
    <property type="project" value="TreeGrafter"/>
</dbReference>
<evidence type="ECO:0000256" key="2">
    <source>
        <dbReference type="ARBA" id="ARBA00006285"/>
    </source>
</evidence>
<dbReference type="PRINTS" id="PR00738">
    <property type="entry name" value="GLHYDRLASE20"/>
</dbReference>
<evidence type="ECO:0000256" key="6">
    <source>
        <dbReference type="ARBA" id="ARBA00023180"/>
    </source>
</evidence>
<dbReference type="GO" id="GO:0005975">
    <property type="term" value="P:carbohydrate metabolic process"/>
    <property type="evidence" value="ECO:0007669"/>
    <property type="project" value="InterPro"/>
</dbReference>
<evidence type="ECO:0000259" key="10">
    <source>
        <dbReference type="Pfam" id="PF14845"/>
    </source>
</evidence>
<evidence type="ECO:0000256" key="1">
    <source>
        <dbReference type="ARBA" id="ARBA00001231"/>
    </source>
</evidence>
<comment type="catalytic activity">
    <reaction evidence="1">
        <text>Hydrolysis of terminal non-reducing N-acetyl-D-hexosamine residues in N-acetyl-beta-D-hexosaminides.</text>
        <dbReference type="EC" id="3.2.1.52"/>
    </reaction>
</comment>
<feature type="domain" description="Glycoside hydrolase family 20 catalytic" evidence="9">
    <location>
        <begin position="252"/>
        <end position="500"/>
    </location>
</feature>
<evidence type="ECO:0000259" key="9">
    <source>
        <dbReference type="Pfam" id="PF00728"/>
    </source>
</evidence>
<dbReference type="OrthoDB" id="428480at2759"/>
<keyword evidence="12" id="KW-1185">Reference proteome</keyword>
<protein>
    <recommendedName>
        <fullName evidence="3">beta-N-acetylhexosaminidase</fullName>
        <ecNumber evidence="3">3.2.1.52</ecNumber>
    </recommendedName>
</protein>
<dbReference type="Pfam" id="PF14845">
    <property type="entry name" value="Glycohydro_20b2"/>
    <property type="match status" value="1"/>
</dbReference>
<dbReference type="SUPFAM" id="SSF55545">
    <property type="entry name" value="beta-N-acetylhexosaminidase-like domain"/>
    <property type="match status" value="1"/>
</dbReference>
<dbReference type="GO" id="GO:0016231">
    <property type="term" value="F:beta-N-acetylglucosaminidase activity"/>
    <property type="evidence" value="ECO:0007669"/>
    <property type="project" value="TreeGrafter"/>
</dbReference>
<evidence type="ECO:0000256" key="8">
    <source>
        <dbReference type="PIRSR" id="PIRSR625705-1"/>
    </source>
</evidence>
<evidence type="ECO:0000256" key="5">
    <source>
        <dbReference type="ARBA" id="ARBA00022801"/>
    </source>
</evidence>
<evidence type="ECO:0000256" key="4">
    <source>
        <dbReference type="ARBA" id="ARBA00022729"/>
    </source>
</evidence>
<evidence type="ECO:0000313" key="12">
    <source>
        <dbReference type="Proteomes" id="UP000594262"/>
    </source>
</evidence>
<evidence type="ECO:0000256" key="7">
    <source>
        <dbReference type="ARBA" id="ARBA00023295"/>
    </source>
</evidence>
<dbReference type="AlphaFoldDB" id="A0A7M5TW57"/>
<dbReference type="EnsemblMetazoa" id="CLYHEMT002707.1">
    <property type="protein sequence ID" value="CLYHEMP002707.1"/>
    <property type="gene ID" value="CLYHEMG002707"/>
</dbReference>
<dbReference type="FunFam" id="3.20.20.80:FF:000063">
    <property type="entry name" value="Beta-hexosaminidase"/>
    <property type="match status" value="1"/>
</dbReference>
<reference evidence="11" key="1">
    <citation type="submission" date="2021-01" db="UniProtKB">
        <authorList>
            <consortium name="EnsemblMetazoa"/>
        </authorList>
    </citation>
    <scope>IDENTIFICATION</scope>
</reference>
<keyword evidence="5" id="KW-0378">Hydrolase</keyword>
<dbReference type="Pfam" id="PF00728">
    <property type="entry name" value="Glyco_hydro_20"/>
    <property type="match status" value="1"/>
</dbReference>
<sequence length="502" mass="58239">MVDNKMMTRFSFNNLLIFIAAFGAVSAWTRNYRNGGHSNQNAPDNVWKWECSHEAIRNLTVIPRCKKVHRSEASSKATELSTCKLTCGEASMLFPKPSGKTKLSKKVVPFAPYRVKLSTLKLSKNGKFTRRVNQLIRFAFGSFKRTLHQGVYRQQAYRGWNLQGRTIESSKRSMEISIILETNAEKLTLYTDESYSLKVNTNNRLISVTIKANNFFGARHALETLSQLTAYHQGHNSLQIIDYADIYDKPAYPYRGVLLDTSRNFYSVPSIRRLIKTMSYNKLNTFHWHITDTHSFPIFIKAVPQLTQYGAYSNTRVYTPRQVKQIAEYGRQHGVRVLPEFDQPAHTGEGWQFGEKEGLGKLAVCVNKEPWQKFCLEPPCGQLNPINQNLYHILSKIYKEYFDLFDPDLFHAGGDEINFNCWNTTKEITDWLHTNYGGRNEEEMMRMWNLFLEKSSKKIYEANDGKEIPLILWTSKMTSIKYLNRFLNPKQHIIQIWTSTKK</sequence>
<proteinExistence type="inferred from homology"/>
<dbReference type="Gene3D" id="3.30.379.10">
    <property type="entry name" value="Chitobiase/beta-hexosaminidase domain 2-like"/>
    <property type="match status" value="1"/>
</dbReference>
<comment type="similarity">
    <text evidence="2">Belongs to the glycosyl hydrolase 20 family.</text>
</comment>
<keyword evidence="6" id="KW-0325">Glycoprotein</keyword>
<dbReference type="PANTHER" id="PTHR22600:SF26">
    <property type="entry name" value="BETA-N-ACETYLHEXOSAMINIDASE"/>
    <property type="match status" value="1"/>
</dbReference>
<dbReference type="Gene3D" id="3.20.20.80">
    <property type="entry name" value="Glycosidases"/>
    <property type="match status" value="1"/>
</dbReference>
<dbReference type="InterPro" id="IPR015883">
    <property type="entry name" value="Glyco_hydro_20_cat"/>
</dbReference>
<dbReference type="EC" id="3.2.1.52" evidence="3"/>
<dbReference type="InterPro" id="IPR017853">
    <property type="entry name" value="GH"/>
</dbReference>
<evidence type="ECO:0000313" key="11">
    <source>
        <dbReference type="EnsemblMetazoa" id="CLYHEMP002707.1"/>
    </source>
</evidence>
<feature type="active site" description="Proton donor" evidence="8">
    <location>
        <position position="416"/>
    </location>
</feature>
<organism evidence="11 12">
    <name type="scientific">Clytia hemisphaerica</name>
    <dbReference type="NCBI Taxonomy" id="252671"/>
    <lineage>
        <taxon>Eukaryota</taxon>
        <taxon>Metazoa</taxon>
        <taxon>Cnidaria</taxon>
        <taxon>Hydrozoa</taxon>
        <taxon>Hydroidolina</taxon>
        <taxon>Leptothecata</taxon>
        <taxon>Obeliida</taxon>
        <taxon>Clytiidae</taxon>
        <taxon>Clytia</taxon>
    </lineage>
</organism>
<keyword evidence="7" id="KW-0326">Glycosidase</keyword>
<feature type="domain" description="Beta-hexosaminidase eukaryotic type N-terminal" evidence="10">
    <location>
        <begin position="94"/>
        <end position="228"/>
    </location>
</feature>